<evidence type="ECO:0000259" key="3">
    <source>
        <dbReference type="Pfam" id="PF08279"/>
    </source>
</evidence>
<dbReference type="InterPro" id="IPR004173">
    <property type="entry name" value="3H_domain"/>
</dbReference>
<dbReference type="Proteomes" id="UP000284676">
    <property type="component" value="Unassembled WGS sequence"/>
</dbReference>
<feature type="binding site" evidence="1">
    <location>
        <position position="143"/>
    </location>
    <ligand>
        <name>Ni(2+)</name>
        <dbReference type="ChEBI" id="CHEBI:49786"/>
    </ligand>
</feature>
<dbReference type="GO" id="GO:0046872">
    <property type="term" value="F:metal ion binding"/>
    <property type="evidence" value="ECO:0007669"/>
    <property type="project" value="UniProtKB-KW"/>
</dbReference>
<dbReference type="PANTHER" id="PTHR40068">
    <property type="entry name" value="TRANSCRIPTION REPRESSOR NIAR-RELATED"/>
    <property type="match status" value="1"/>
</dbReference>
<feature type="binding site" evidence="1">
    <location>
        <position position="141"/>
    </location>
    <ligand>
        <name>Ni(2+)</name>
        <dbReference type="ChEBI" id="CHEBI:49786"/>
    </ligand>
</feature>
<protein>
    <submittedName>
        <fullName evidence="4">Transcription repressor NadR</fullName>
    </submittedName>
</protein>
<dbReference type="SUPFAM" id="SSF46785">
    <property type="entry name" value="Winged helix' DNA-binding domain"/>
    <property type="match status" value="1"/>
</dbReference>
<organism evidence="4 5">
    <name type="scientific">Fusobacterium mortiferum</name>
    <dbReference type="NCBI Taxonomy" id="850"/>
    <lineage>
        <taxon>Bacteria</taxon>
        <taxon>Fusobacteriati</taxon>
        <taxon>Fusobacteriota</taxon>
        <taxon>Fusobacteriia</taxon>
        <taxon>Fusobacteriales</taxon>
        <taxon>Fusobacteriaceae</taxon>
        <taxon>Fusobacterium</taxon>
    </lineage>
</organism>
<evidence type="ECO:0000313" key="5">
    <source>
        <dbReference type="Proteomes" id="UP000284676"/>
    </source>
</evidence>
<dbReference type="PANTHER" id="PTHR40068:SF1">
    <property type="entry name" value="TRANSCRIPTION REPRESSOR NIAR-RELATED"/>
    <property type="match status" value="1"/>
</dbReference>
<reference evidence="4 5" key="1">
    <citation type="submission" date="2018-08" db="EMBL/GenBank/DDBJ databases">
        <title>A genome reference for cultivated species of the human gut microbiota.</title>
        <authorList>
            <person name="Zou Y."/>
            <person name="Xue W."/>
            <person name="Luo G."/>
        </authorList>
    </citation>
    <scope>NUCLEOTIDE SEQUENCE [LARGE SCALE GENOMIC DNA]</scope>
    <source>
        <strain evidence="4 5">AM25-1</strain>
    </source>
</reference>
<dbReference type="Pfam" id="PF02829">
    <property type="entry name" value="3H"/>
    <property type="match status" value="1"/>
</dbReference>
<dbReference type="Pfam" id="PF08279">
    <property type="entry name" value="HTH_11"/>
    <property type="match status" value="1"/>
</dbReference>
<evidence type="ECO:0000313" key="4">
    <source>
        <dbReference type="EMBL" id="RHF74959.1"/>
    </source>
</evidence>
<proteinExistence type="predicted"/>
<feature type="binding site" evidence="1">
    <location>
        <position position="82"/>
    </location>
    <ligand>
        <name>Ni(2+)</name>
        <dbReference type="ChEBI" id="CHEBI:49786"/>
    </ligand>
</feature>
<dbReference type="AlphaFoldDB" id="A0A414Q2B7"/>
<evidence type="ECO:0000259" key="2">
    <source>
        <dbReference type="Pfam" id="PF02829"/>
    </source>
</evidence>
<dbReference type="EMBL" id="QRHL01000001">
    <property type="protein sequence ID" value="RHF74959.1"/>
    <property type="molecule type" value="Genomic_DNA"/>
</dbReference>
<dbReference type="Gene3D" id="3.30.1340.20">
    <property type="entry name" value="3H domain"/>
    <property type="match status" value="1"/>
</dbReference>
<sequence>MTGRERRKKILEIIKKSTVPISGTELAKLCGVSRQIVVQDIALLRAEEYNIYSTTRGYLCEEPKKYIRIFCVSHKDDKMAEELNSIVDFGGVVLDVFVKHDVYGDIKAELNINSRKKVSDFIKKLNSGNVLPLKNLTSDIHYHTVEAENEEILDLIENELRNKDILYEKEER</sequence>
<feature type="domain" description="3H" evidence="2">
    <location>
        <begin position="71"/>
        <end position="166"/>
    </location>
</feature>
<dbReference type="Gene3D" id="1.10.10.10">
    <property type="entry name" value="Winged helix-like DNA-binding domain superfamily/Winged helix DNA-binding domain"/>
    <property type="match status" value="1"/>
</dbReference>
<keyword evidence="1" id="KW-0533">Nickel</keyword>
<dbReference type="GeneID" id="62763394"/>
<gene>
    <name evidence="4" type="ORF">DW663_00790</name>
</gene>
<dbReference type="InterPro" id="IPR036390">
    <property type="entry name" value="WH_DNA-bd_sf"/>
</dbReference>
<accession>A0A414Q2B7</accession>
<dbReference type="InterPro" id="IPR026043">
    <property type="entry name" value="NadR"/>
</dbReference>
<comment type="caution">
    <text evidence="4">The sequence shown here is derived from an EMBL/GenBank/DDBJ whole genome shotgun (WGS) entry which is preliminary data.</text>
</comment>
<dbReference type="PIRSF" id="PIRSF037847">
    <property type="entry name" value="NiaR"/>
    <property type="match status" value="1"/>
</dbReference>
<dbReference type="InterPro" id="IPR013196">
    <property type="entry name" value="HTH_11"/>
</dbReference>
<dbReference type="SUPFAM" id="SSF75500">
    <property type="entry name" value="Putative transcriptional regulator TM1602, C-terminal domain"/>
    <property type="match status" value="1"/>
</dbReference>
<evidence type="ECO:0000256" key="1">
    <source>
        <dbReference type="PIRSR" id="PIRSR037847-1"/>
    </source>
</evidence>
<name>A0A414Q2B7_FUSMR</name>
<dbReference type="InterPro" id="IPR036388">
    <property type="entry name" value="WH-like_DNA-bd_sf"/>
</dbReference>
<feature type="domain" description="Helix-turn-helix type 11" evidence="3">
    <location>
        <begin position="6"/>
        <end position="58"/>
    </location>
</feature>
<keyword evidence="1" id="KW-0479">Metal-binding</keyword>
<dbReference type="RefSeq" id="WP_005884649.1">
    <property type="nucleotide sequence ID" value="NZ_CABMMQ010000001.1"/>
</dbReference>
<dbReference type="InterPro" id="IPR035922">
    <property type="entry name" value="3H_dom_sf"/>
</dbReference>
<feature type="binding site" evidence="1">
    <location>
        <position position="74"/>
    </location>
    <ligand>
        <name>Ni(2+)</name>
        <dbReference type="ChEBI" id="CHEBI:49786"/>
    </ligand>
</feature>